<organism evidence="2 3">
    <name type="scientific">Luteococcus peritonei</name>
    <dbReference type="NCBI Taxonomy" id="88874"/>
    <lineage>
        <taxon>Bacteria</taxon>
        <taxon>Bacillati</taxon>
        <taxon>Actinomycetota</taxon>
        <taxon>Actinomycetes</taxon>
        <taxon>Propionibacteriales</taxon>
        <taxon>Propionibacteriaceae</taxon>
        <taxon>Luteococcus</taxon>
    </lineage>
</organism>
<dbReference type="InterPro" id="IPR034660">
    <property type="entry name" value="DinB/YfiT-like"/>
</dbReference>
<comment type="caution">
    <text evidence="2">The sequence shown here is derived from an EMBL/GenBank/DDBJ whole genome shotgun (WGS) entry which is preliminary data.</text>
</comment>
<evidence type="ECO:0000313" key="3">
    <source>
        <dbReference type="Proteomes" id="UP001597326"/>
    </source>
</evidence>
<keyword evidence="2" id="KW-0413">Isomerase</keyword>
<reference evidence="3" key="1">
    <citation type="journal article" date="2019" name="Int. J. Syst. Evol. Microbiol.">
        <title>The Global Catalogue of Microorganisms (GCM) 10K type strain sequencing project: providing services to taxonomists for standard genome sequencing and annotation.</title>
        <authorList>
            <consortium name="The Broad Institute Genomics Platform"/>
            <consortium name="The Broad Institute Genome Sequencing Center for Infectious Disease"/>
            <person name="Wu L."/>
            <person name="Ma J."/>
        </authorList>
    </citation>
    <scope>NUCLEOTIDE SEQUENCE [LARGE SCALE GENOMIC DNA]</scope>
    <source>
        <strain evidence="3">CAIM 431</strain>
    </source>
</reference>
<proteinExistence type="predicted"/>
<name>A0ABW4RV61_9ACTN</name>
<evidence type="ECO:0000313" key="2">
    <source>
        <dbReference type="EMBL" id="MFD1890170.1"/>
    </source>
</evidence>
<sequence>MSDSREERNEKRKSLAEQHRTLAASFAAKLEKVTDWSAPAPVAGWTARDVVGHLVDWSRSLLGGAEGVTLAPVPSVAGDPVETWRKHSEQMQTILDNPKSLDLELENEHFGRQPWLEAFETFYVPDIFMHTWDLARASGQESGLDQLTCAQMLEGMQAREEMIRSSGQFGEQQPVAADASSEDKLMAFIGRDPNWAPPAPTA</sequence>
<dbReference type="EMBL" id="JBHUFZ010000017">
    <property type="protein sequence ID" value="MFD1890170.1"/>
    <property type="molecule type" value="Genomic_DNA"/>
</dbReference>
<gene>
    <name evidence="2" type="ORF">ACFSCS_08225</name>
</gene>
<dbReference type="SUPFAM" id="SSF109854">
    <property type="entry name" value="DinB/YfiT-like putative metalloenzymes"/>
    <property type="match status" value="1"/>
</dbReference>
<evidence type="ECO:0000259" key="1">
    <source>
        <dbReference type="Pfam" id="PF11716"/>
    </source>
</evidence>
<accession>A0ABW4RV61</accession>
<dbReference type="Proteomes" id="UP001597326">
    <property type="component" value="Unassembled WGS sequence"/>
</dbReference>
<dbReference type="NCBIfam" id="TIGR03083">
    <property type="entry name" value="maleylpyruvate isomerase family mycothiol-dependent enzyme"/>
    <property type="match status" value="1"/>
</dbReference>
<feature type="domain" description="Mycothiol-dependent maleylpyruvate isomerase metal-binding" evidence="1">
    <location>
        <begin position="20"/>
        <end position="67"/>
    </location>
</feature>
<dbReference type="Gene3D" id="1.20.120.450">
    <property type="entry name" value="dinb family like domain"/>
    <property type="match status" value="1"/>
</dbReference>
<dbReference type="Pfam" id="PF11716">
    <property type="entry name" value="MDMPI_N"/>
    <property type="match status" value="1"/>
</dbReference>
<dbReference type="GO" id="GO:0016853">
    <property type="term" value="F:isomerase activity"/>
    <property type="evidence" value="ECO:0007669"/>
    <property type="project" value="UniProtKB-KW"/>
</dbReference>
<dbReference type="InterPro" id="IPR017517">
    <property type="entry name" value="Maleyloyr_isom"/>
</dbReference>
<dbReference type="InterPro" id="IPR024344">
    <property type="entry name" value="MDMPI_metal-binding"/>
</dbReference>
<keyword evidence="3" id="KW-1185">Reference proteome</keyword>
<protein>
    <submittedName>
        <fullName evidence="2">Maleylpyruvate isomerase family mycothiol-dependent enzyme</fullName>
    </submittedName>
</protein>
<dbReference type="RefSeq" id="WP_343873167.1">
    <property type="nucleotide sequence ID" value="NZ_BAAAIX010000014.1"/>
</dbReference>